<organism evidence="1">
    <name type="scientific">viral metagenome</name>
    <dbReference type="NCBI Taxonomy" id="1070528"/>
    <lineage>
        <taxon>unclassified sequences</taxon>
        <taxon>metagenomes</taxon>
        <taxon>organismal metagenomes</taxon>
    </lineage>
</organism>
<dbReference type="EMBL" id="MN739044">
    <property type="protein sequence ID" value="QHS85560.1"/>
    <property type="molecule type" value="Genomic_DNA"/>
</dbReference>
<accession>A0A6C0B0J4</accession>
<sequence length="239" mass="26601">MAMPSLCIPRVFKNITRERIAFVFNSLGLGEIDHIDLVQKTTESGQEFQRVFVHFKQWYITDEALRARKAIMAGKEIKIVYDDPWFWKVSMNRSVVRPKMPAAAAVAGGGGAPRRRIRVPPRMEITAENSDQDEALLVQKASKPAPLSLPAAGVFAVPTTPRDAPPDEVDALEVPATPRKLSYQDDEAEQEEAGVALNYEGVNMKAPAKRVRVQKKLSVPPTTLQRLSSQFEPDYELGC</sequence>
<dbReference type="AlphaFoldDB" id="A0A6C0B0J4"/>
<evidence type="ECO:0008006" key="2">
    <source>
        <dbReference type="Google" id="ProtNLM"/>
    </source>
</evidence>
<name>A0A6C0B0J4_9ZZZZ</name>
<protein>
    <recommendedName>
        <fullName evidence="2">RRM domain-containing protein</fullName>
    </recommendedName>
</protein>
<reference evidence="1" key="1">
    <citation type="journal article" date="2020" name="Nature">
        <title>Giant virus diversity and host interactions through global metagenomics.</title>
        <authorList>
            <person name="Schulz F."/>
            <person name="Roux S."/>
            <person name="Paez-Espino D."/>
            <person name="Jungbluth S."/>
            <person name="Walsh D.A."/>
            <person name="Denef V.J."/>
            <person name="McMahon K.D."/>
            <person name="Konstantinidis K.T."/>
            <person name="Eloe-Fadrosh E.A."/>
            <person name="Kyrpides N.C."/>
            <person name="Woyke T."/>
        </authorList>
    </citation>
    <scope>NUCLEOTIDE SEQUENCE</scope>
    <source>
        <strain evidence="1">GVMAG-M-3300009182-78</strain>
    </source>
</reference>
<proteinExistence type="predicted"/>
<evidence type="ECO:0000313" key="1">
    <source>
        <dbReference type="EMBL" id="QHS85560.1"/>
    </source>
</evidence>